<dbReference type="PANTHER" id="PTHR43630">
    <property type="entry name" value="POLY-BETA-1,6-N-ACETYL-D-GLUCOSAMINE SYNTHASE"/>
    <property type="match status" value="1"/>
</dbReference>
<organism evidence="6 7">
    <name type="scientific">Wenyingzhuangia heitensis</name>
    <dbReference type="NCBI Taxonomy" id="1487859"/>
    <lineage>
        <taxon>Bacteria</taxon>
        <taxon>Pseudomonadati</taxon>
        <taxon>Bacteroidota</taxon>
        <taxon>Flavobacteriia</taxon>
        <taxon>Flavobacteriales</taxon>
        <taxon>Flavobacteriaceae</taxon>
        <taxon>Wenyingzhuangia</taxon>
    </lineage>
</organism>
<feature type="domain" description="Glycosyltransferase 2-like" evidence="5">
    <location>
        <begin position="62"/>
        <end position="127"/>
    </location>
</feature>
<name>A0ABX0UA80_9FLAO</name>
<sequence>MNWINNTPFFILQLIGFYIVLSVIIHVCIAITSILKNQIYLNRKEFTDYNTLASSSNAPNISVIKVIYNQENTILQSVKLLLLSHYNNLEIIIINNGSTDNSLQNLIKTYNLKPINVYINKEIDSGPVKTIYKSTNPIYKKLIIVDKPISNNADSLNTGINIASGKYITHINTNYVIKQDAILKLSKPFLKETTQKVIASGSVIKYAENKKSATILSRIISLKHTRILLLEYMAWTKVNELLFTPGLFMIFDREIAIKCKGYTPNTSSLDMELTMRMRQYMEEHKTAYTISFIPDILCWKKEEINFKNILTKKSNWTLKKLESLKSNKKIIFNRKYGTLGLVSYPYWFLFKFLTPIVKVITFIYLLVLGSTKQISWLSIISLGVLLYSLKITYSFIAILTKIITQHKNNQNNSVVKQIVAAILEPIIFTPIVIFSFFKGSLQYFTKK</sequence>
<evidence type="ECO:0000256" key="1">
    <source>
        <dbReference type="ARBA" id="ARBA00006739"/>
    </source>
</evidence>
<dbReference type="Gene3D" id="3.90.550.10">
    <property type="entry name" value="Spore Coat Polysaccharide Biosynthesis Protein SpsA, Chain A"/>
    <property type="match status" value="1"/>
</dbReference>
<dbReference type="PANTHER" id="PTHR43630:SF1">
    <property type="entry name" value="POLY-BETA-1,6-N-ACETYL-D-GLUCOSAMINE SYNTHASE"/>
    <property type="match status" value="1"/>
</dbReference>
<keyword evidence="4" id="KW-0812">Transmembrane</keyword>
<evidence type="ECO:0000259" key="5">
    <source>
        <dbReference type="Pfam" id="PF00535"/>
    </source>
</evidence>
<evidence type="ECO:0000256" key="2">
    <source>
        <dbReference type="ARBA" id="ARBA00022676"/>
    </source>
</evidence>
<feature type="transmembrane region" description="Helical" evidence="4">
    <location>
        <begin position="418"/>
        <end position="437"/>
    </location>
</feature>
<reference evidence="6 7" key="1">
    <citation type="submission" date="2020-03" db="EMBL/GenBank/DDBJ databases">
        <title>Genomic Encyclopedia of Type Strains, Phase IV (KMG-IV): sequencing the most valuable type-strain genomes for metagenomic binning, comparative biology and taxonomic classification.</title>
        <authorList>
            <person name="Goeker M."/>
        </authorList>
    </citation>
    <scope>NUCLEOTIDE SEQUENCE [LARGE SCALE GENOMIC DNA]</scope>
    <source>
        <strain evidence="6 7">DSM 101599</strain>
    </source>
</reference>
<protein>
    <submittedName>
        <fullName evidence="6">Cellulose synthase/poly-beta-1,6-N-acetylglucosamine synthase-like glycosyltransferase</fullName>
    </submittedName>
</protein>
<evidence type="ECO:0000313" key="6">
    <source>
        <dbReference type="EMBL" id="NIJ45717.1"/>
    </source>
</evidence>
<feature type="transmembrane region" description="Helical" evidence="4">
    <location>
        <begin position="12"/>
        <end position="35"/>
    </location>
</feature>
<dbReference type="RefSeq" id="WP_167188365.1">
    <property type="nucleotide sequence ID" value="NZ_JAASQL010000003.1"/>
</dbReference>
<keyword evidence="7" id="KW-1185">Reference proteome</keyword>
<dbReference type="InterPro" id="IPR001173">
    <property type="entry name" value="Glyco_trans_2-like"/>
</dbReference>
<dbReference type="SUPFAM" id="SSF53448">
    <property type="entry name" value="Nucleotide-diphospho-sugar transferases"/>
    <property type="match status" value="1"/>
</dbReference>
<keyword evidence="3" id="KW-0808">Transferase</keyword>
<comment type="similarity">
    <text evidence="1">Belongs to the glycosyltransferase 2 family.</text>
</comment>
<evidence type="ECO:0000256" key="4">
    <source>
        <dbReference type="SAM" id="Phobius"/>
    </source>
</evidence>
<keyword evidence="4" id="KW-1133">Transmembrane helix</keyword>
<keyword evidence="4" id="KW-0472">Membrane</keyword>
<feature type="transmembrane region" description="Helical" evidence="4">
    <location>
        <begin position="374"/>
        <end position="398"/>
    </location>
</feature>
<feature type="transmembrane region" description="Helical" evidence="4">
    <location>
        <begin position="344"/>
        <end position="368"/>
    </location>
</feature>
<proteinExistence type="inferred from homology"/>
<accession>A0ABX0UA80</accession>
<dbReference type="EMBL" id="JAASQL010000003">
    <property type="protein sequence ID" value="NIJ45717.1"/>
    <property type="molecule type" value="Genomic_DNA"/>
</dbReference>
<gene>
    <name evidence="6" type="ORF">FHR24_002188</name>
</gene>
<evidence type="ECO:0000313" key="7">
    <source>
        <dbReference type="Proteomes" id="UP000745859"/>
    </source>
</evidence>
<dbReference type="InterPro" id="IPR029044">
    <property type="entry name" value="Nucleotide-diphossugar_trans"/>
</dbReference>
<dbReference type="Pfam" id="PF00535">
    <property type="entry name" value="Glycos_transf_2"/>
    <property type="match status" value="1"/>
</dbReference>
<keyword evidence="2" id="KW-0328">Glycosyltransferase</keyword>
<comment type="caution">
    <text evidence="6">The sequence shown here is derived from an EMBL/GenBank/DDBJ whole genome shotgun (WGS) entry which is preliminary data.</text>
</comment>
<evidence type="ECO:0000256" key="3">
    <source>
        <dbReference type="ARBA" id="ARBA00022679"/>
    </source>
</evidence>
<dbReference type="Proteomes" id="UP000745859">
    <property type="component" value="Unassembled WGS sequence"/>
</dbReference>